<dbReference type="Pfam" id="PF00350">
    <property type="entry name" value="Dynamin_N"/>
    <property type="match status" value="1"/>
</dbReference>
<accession>A0A919S726</accession>
<dbReference type="Gene3D" id="3.40.50.300">
    <property type="entry name" value="P-loop containing nucleotide triphosphate hydrolases"/>
    <property type="match status" value="1"/>
</dbReference>
<evidence type="ECO:0000256" key="1">
    <source>
        <dbReference type="ARBA" id="ARBA00022741"/>
    </source>
</evidence>
<evidence type="ECO:0000256" key="3">
    <source>
        <dbReference type="PROSITE-ProRule" id="PRU00492"/>
    </source>
</evidence>
<reference evidence="6" key="1">
    <citation type="submission" date="2021-03" db="EMBL/GenBank/DDBJ databases">
        <title>Whole genome shotgun sequence of Actinoplanes auranticolor NBRC 12245.</title>
        <authorList>
            <person name="Komaki H."/>
            <person name="Tamura T."/>
        </authorList>
    </citation>
    <scope>NUCLEOTIDE SEQUENCE</scope>
    <source>
        <strain evidence="6">NBRC 12245</strain>
    </source>
</reference>
<evidence type="ECO:0000313" key="6">
    <source>
        <dbReference type="EMBL" id="GIM66638.1"/>
    </source>
</evidence>
<evidence type="ECO:0000256" key="4">
    <source>
        <dbReference type="SAM" id="MobiDB-lite"/>
    </source>
</evidence>
<gene>
    <name evidence="6" type="ORF">Aau02nite_23780</name>
</gene>
<evidence type="ECO:0000256" key="2">
    <source>
        <dbReference type="ARBA" id="ARBA00022840"/>
    </source>
</evidence>
<dbReference type="EMBL" id="BOQL01000021">
    <property type="protein sequence ID" value="GIM66638.1"/>
    <property type="molecule type" value="Genomic_DNA"/>
</dbReference>
<keyword evidence="2 3" id="KW-0067">ATP-binding</keyword>
<dbReference type="InterPro" id="IPR005144">
    <property type="entry name" value="ATP-cone_dom"/>
</dbReference>
<keyword evidence="1 3" id="KW-0547">Nucleotide-binding</keyword>
<dbReference type="InterPro" id="IPR027417">
    <property type="entry name" value="P-loop_NTPase"/>
</dbReference>
<dbReference type="GO" id="GO:0005829">
    <property type="term" value="C:cytosol"/>
    <property type="evidence" value="ECO:0007669"/>
    <property type="project" value="TreeGrafter"/>
</dbReference>
<dbReference type="RefSeq" id="WP_212988419.1">
    <property type="nucleotide sequence ID" value="NZ_BAABEA010000019.1"/>
</dbReference>
<dbReference type="GO" id="GO:0005524">
    <property type="term" value="F:ATP binding"/>
    <property type="evidence" value="ECO:0007669"/>
    <property type="project" value="UniProtKB-UniRule"/>
</dbReference>
<dbReference type="PANTHER" id="PTHR42714:SF7">
    <property type="entry name" value="G DOMAIN-CONTAINING PROTEIN"/>
    <property type="match status" value="1"/>
</dbReference>
<dbReference type="InterPro" id="IPR045063">
    <property type="entry name" value="Dynamin_N"/>
</dbReference>
<dbReference type="GO" id="GO:0002098">
    <property type="term" value="P:tRNA wobble uridine modification"/>
    <property type="evidence" value="ECO:0007669"/>
    <property type="project" value="TreeGrafter"/>
</dbReference>
<feature type="domain" description="ATP-cone" evidence="5">
    <location>
        <begin position="538"/>
        <end position="631"/>
    </location>
</feature>
<dbReference type="SUPFAM" id="SSF52540">
    <property type="entry name" value="P-loop containing nucleoside triphosphate hydrolases"/>
    <property type="match status" value="1"/>
</dbReference>
<dbReference type="PANTHER" id="PTHR42714">
    <property type="entry name" value="TRNA MODIFICATION GTPASE GTPBP3"/>
    <property type="match status" value="1"/>
</dbReference>
<evidence type="ECO:0000259" key="5">
    <source>
        <dbReference type="PROSITE" id="PS51161"/>
    </source>
</evidence>
<organism evidence="6 7">
    <name type="scientific">Actinoplanes auranticolor</name>
    <dbReference type="NCBI Taxonomy" id="47988"/>
    <lineage>
        <taxon>Bacteria</taxon>
        <taxon>Bacillati</taxon>
        <taxon>Actinomycetota</taxon>
        <taxon>Actinomycetes</taxon>
        <taxon>Micromonosporales</taxon>
        <taxon>Micromonosporaceae</taxon>
        <taxon>Actinoplanes</taxon>
    </lineage>
</organism>
<dbReference type="AlphaFoldDB" id="A0A919S726"/>
<dbReference type="GO" id="GO:0030488">
    <property type="term" value="P:tRNA methylation"/>
    <property type="evidence" value="ECO:0007669"/>
    <property type="project" value="TreeGrafter"/>
</dbReference>
<feature type="region of interest" description="Disordered" evidence="4">
    <location>
        <begin position="1"/>
        <end position="29"/>
    </location>
</feature>
<evidence type="ECO:0000313" key="7">
    <source>
        <dbReference type="Proteomes" id="UP000681340"/>
    </source>
</evidence>
<dbReference type="PROSITE" id="PS51161">
    <property type="entry name" value="ATP_CONE"/>
    <property type="match status" value="1"/>
</dbReference>
<sequence length="646" mass="69591">MTSWETGPTAYAGPASLVPQSPVPARQAEPDPLRAAGALWWLDVLDSTIRTCGTHGRSEVAEWLSRRRAQLLRPELRVLVVGAAHQGKSQLINALINAGVCAVDAPGGTVVPAVVHHAESPAAQLIRRGSPSAEWTAEVGLQDRVPLGLEALDAAITEAAARFPAGTPVHADIAVPRTLLAGGLVLIDTPALPGLPASAERALGRASDLATYAGADLVLYTCEAGRELTDAELAVLQELARFFPGLLVVFTKTDYAIDWRRNLADSRTRLARAGVPAATTAVSATLRLHALRAGDTALNNESGFTDLIVHLQQMVAAKPDRLARDTVSRLGRIALEELAGPLRDELTAQQNAGLPDAVARLHTTQRRLDDLRKCAVRWQNTLSDEVGDLMSDIEHDLRERIRAVLAESDEYFTTADPAKAWDEFEPWLRQALTDLTGTSLSWLAERIEWMARRVADQFPPEVGEVLPPSALVTADERADGVPGLDAPPVAKFTPGQKLFIGLRGSYGGVIMFGLATSLAGMSLINPISIGGGALFGGKTIRDESKSLLKKRQAEARTAVQRHVDDIFVGLNKEARDTVRRAQRALRDHFTAVTEDLQEIVMESLRNAKAAADQDVAAREQHARRLQQELAVLVQLHSQARALGGRG</sequence>
<protein>
    <submittedName>
        <fullName evidence="6">Isoniazid inducible gene protein IniA</fullName>
    </submittedName>
</protein>
<name>A0A919S726_9ACTN</name>
<proteinExistence type="predicted"/>
<dbReference type="Proteomes" id="UP000681340">
    <property type="component" value="Unassembled WGS sequence"/>
</dbReference>
<keyword evidence="7" id="KW-1185">Reference proteome</keyword>
<comment type="caution">
    <text evidence="6">The sequence shown here is derived from an EMBL/GenBank/DDBJ whole genome shotgun (WGS) entry which is preliminary data.</text>
</comment>